<dbReference type="PRINTS" id="PR00449">
    <property type="entry name" value="RASTRNSFRMNG"/>
</dbReference>
<name>A0A0A1U6C5_ENTIV</name>
<dbReference type="Proteomes" id="UP000014680">
    <property type="component" value="Unassembled WGS sequence"/>
</dbReference>
<keyword evidence="4" id="KW-0479">Metal-binding</keyword>
<dbReference type="OMA" id="LNISERW"/>
<feature type="non-terminal residue" evidence="10">
    <location>
        <position position="137"/>
    </location>
</feature>
<gene>
    <name evidence="10" type="ORF">EIN_199690</name>
</gene>
<evidence type="ECO:0000256" key="6">
    <source>
        <dbReference type="ARBA" id="ARBA00022801"/>
    </source>
</evidence>
<keyword evidence="11" id="KW-1185">Reference proteome</keyword>
<dbReference type="EMBL" id="KB206571">
    <property type="protein sequence ID" value="ELP89840.1"/>
    <property type="molecule type" value="Genomic_DNA"/>
</dbReference>
<protein>
    <recommendedName>
        <fullName evidence="3">small monomeric GTPase</fullName>
        <ecNumber evidence="3">3.6.5.2</ecNumber>
    </recommendedName>
</protein>
<dbReference type="PROSITE" id="PS51419">
    <property type="entry name" value="RAB"/>
    <property type="match status" value="1"/>
</dbReference>
<dbReference type="InterPro" id="IPR001806">
    <property type="entry name" value="Small_GTPase"/>
</dbReference>
<reference evidence="10 11" key="1">
    <citation type="submission" date="2012-10" db="EMBL/GenBank/DDBJ databases">
        <authorList>
            <person name="Zafar N."/>
            <person name="Inman J."/>
            <person name="Hall N."/>
            <person name="Lorenzi H."/>
            <person name="Caler E."/>
        </authorList>
    </citation>
    <scope>NUCLEOTIDE SEQUENCE [LARGE SCALE GENOMIC DNA]</scope>
    <source>
        <strain evidence="10 11">IP1</strain>
    </source>
</reference>
<dbReference type="SMART" id="SM00173">
    <property type="entry name" value="RAS"/>
    <property type="match status" value="1"/>
</dbReference>
<keyword evidence="5" id="KW-0547">Nucleotide-binding</keyword>
<comment type="cofactor">
    <cofactor evidence="1">
        <name>Mg(2+)</name>
        <dbReference type="ChEBI" id="CHEBI:18420"/>
    </cofactor>
</comment>
<evidence type="ECO:0000256" key="3">
    <source>
        <dbReference type="ARBA" id="ARBA00011984"/>
    </source>
</evidence>
<dbReference type="GO" id="GO:0005525">
    <property type="term" value="F:GTP binding"/>
    <property type="evidence" value="ECO:0007669"/>
    <property type="project" value="UniProtKB-KW"/>
</dbReference>
<dbReference type="GeneID" id="14888817"/>
<dbReference type="Gene3D" id="3.40.50.300">
    <property type="entry name" value="P-loop containing nucleotide triphosphate hydrolases"/>
    <property type="match status" value="1"/>
</dbReference>
<dbReference type="VEuPathDB" id="AmoebaDB:EIN_199690"/>
<keyword evidence="8" id="KW-0342">GTP-binding</keyword>
<dbReference type="SUPFAM" id="SSF52540">
    <property type="entry name" value="P-loop containing nucleoside triphosphate hydrolases"/>
    <property type="match status" value="1"/>
</dbReference>
<evidence type="ECO:0000256" key="9">
    <source>
        <dbReference type="ARBA" id="ARBA00023212"/>
    </source>
</evidence>
<dbReference type="EC" id="3.6.5.2" evidence="3"/>
<dbReference type="InterPro" id="IPR027417">
    <property type="entry name" value="P-loop_NTPase"/>
</dbReference>
<dbReference type="GO" id="GO:0005856">
    <property type="term" value="C:cytoskeleton"/>
    <property type="evidence" value="ECO:0007669"/>
    <property type="project" value="UniProtKB-SubCell"/>
</dbReference>
<accession>A0A0A1U6C5</accession>
<dbReference type="AlphaFoldDB" id="A0A0A1U6C5"/>
<evidence type="ECO:0000313" key="11">
    <source>
        <dbReference type="Proteomes" id="UP000014680"/>
    </source>
</evidence>
<dbReference type="GO" id="GO:0046872">
    <property type="term" value="F:metal ion binding"/>
    <property type="evidence" value="ECO:0007669"/>
    <property type="project" value="UniProtKB-KW"/>
</dbReference>
<dbReference type="Pfam" id="PF00071">
    <property type="entry name" value="Ras"/>
    <property type="match status" value="1"/>
</dbReference>
<dbReference type="InterPro" id="IPR003578">
    <property type="entry name" value="Small_GTPase_Rho"/>
</dbReference>
<dbReference type="KEGG" id="eiv:EIN_199690"/>
<evidence type="ECO:0000256" key="2">
    <source>
        <dbReference type="ARBA" id="ARBA00004245"/>
    </source>
</evidence>
<keyword evidence="7" id="KW-0460">Magnesium</keyword>
<organism evidence="10 11">
    <name type="scientific">Entamoeba invadens IP1</name>
    <dbReference type="NCBI Taxonomy" id="370355"/>
    <lineage>
        <taxon>Eukaryota</taxon>
        <taxon>Amoebozoa</taxon>
        <taxon>Evosea</taxon>
        <taxon>Archamoebae</taxon>
        <taxon>Mastigamoebida</taxon>
        <taxon>Entamoebidae</taxon>
        <taxon>Entamoeba</taxon>
    </lineage>
</organism>
<evidence type="ECO:0000256" key="8">
    <source>
        <dbReference type="ARBA" id="ARBA00023134"/>
    </source>
</evidence>
<proteinExistence type="predicted"/>
<evidence type="ECO:0000256" key="4">
    <source>
        <dbReference type="ARBA" id="ARBA00022723"/>
    </source>
</evidence>
<keyword evidence="9" id="KW-0206">Cytoskeleton</keyword>
<evidence type="ECO:0000313" key="10">
    <source>
        <dbReference type="EMBL" id="ELP89840.1"/>
    </source>
</evidence>
<keyword evidence="9" id="KW-0963">Cytoplasm</keyword>
<sequence length="137" mass="15589">MNVTYNDIQIDLGLSNTGGQVDYPPIRRSIYVNTSCFVLCFSLVYLDSYKNLKTRWLPEIRQKNKYSPILLVGLKSDLRESEEKIESNIPKGIYQRITTVQGLQMAKDIGAKGYVECSSMNDSNVNLVFERAIQISI</sequence>
<feature type="non-terminal residue" evidence="10">
    <location>
        <position position="1"/>
    </location>
</feature>
<dbReference type="GO" id="GO:0003925">
    <property type="term" value="F:G protein activity"/>
    <property type="evidence" value="ECO:0007669"/>
    <property type="project" value="UniProtKB-EC"/>
</dbReference>
<evidence type="ECO:0000256" key="1">
    <source>
        <dbReference type="ARBA" id="ARBA00001946"/>
    </source>
</evidence>
<keyword evidence="6" id="KW-0378">Hydrolase</keyword>
<evidence type="ECO:0000256" key="5">
    <source>
        <dbReference type="ARBA" id="ARBA00022741"/>
    </source>
</evidence>
<dbReference type="OrthoDB" id="8830751at2759"/>
<dbReference type="GO" id="GO:0007264">
    <property type="term" value="P:small GTPase-mediated signal transduction"/>
    <property type="evidence" value="ECO:0007669"/>
    <property type="project" value="InterPro"/>
</dbReference>
<dbReference type="RefSeq" id="XP_004256611.1">
    <property type="nucleotide sequence ID" value="XM_004256563.1"/>
</dbReference>
<comment type="subcellular location">
    <subcellularLocation>
        <location evidence="2">Cytoplasm</location>
        <location evidence="2">Cytoskeleton</location>
    </subcellularLocation>
</comment>
<dbReference type="PANTHER" id="PTHR24072">
    <property type="entry name" value="RHO FAMILY GTPASE"/>
    <property type="match status" value="1"/>
</dbReference>
<dbReference type="SMART" id="SM00174">
    <property type="entry name" value="RHO"/>
    <property type="match status" value="1"/>
</dbReference>
<evidence type="ECO:0000256" key="7">
    <source>
        <dbReference type="ARBA" id="ARBA00022842"/>
    </source>
</evidence>
<dbReference type="PROSITE" id="PS51420">
    <property type="entry name" value="RHO"/>
    <property type="match status" value="1"/>
</dbReference>